<accession>A0A4Y8WQL7</accession>
<dbReference type="GeneID" id="66796454"/>
<evidence type="ECO:0000256" key="1">
    <source>
        <dbReference type="ARBA" id="ARBA00004167"/>
    </source>
</evidence>
<proteinExistence type="predicted"/>
<dbReference type="AlphaFoldDB" id="A0A4Y8WQL7"/>
<gene>
    <name evidence="7" type="ORF">E4P47_03780</name>
</gene>
<dbReference type="RefSeq" id="WP_018359298.1">
    <property type="nucleotide sequence ID" value="NZ_CP197400.1"/>
</dbReference>
<name>A0A4Y8WQL7_9PORP</name>
<dbReference type="NCBIfam" id="TIGR01352">
    <property type="entry name" value="tonB_Cterm"/>
    <property type="match status" value="1"/>
</dbReference>
<organism evidence="7 8">
    <name type="scientific">Porphyromonas levii</name>
    <dbReference type="NCBI Taxonomy" id="28114"/>
    <lineage>
        <taxon>Bacteria</taxon>
        <taxon>Pseudomonadati</taxon>
        <taxon>Bacteroidota</taxon>
        <taxon>Bacteroidia</taxon>
        <taxon>Bacteroidales</taxon>
        <taxon>Porphyromonadaceae</taxon>
        <taxon>Porphyromonas</taxon>
    </lineage>
</organism>
<feature type="transmembrane region" description="Helical" evidence="6">
    <location>
        <begin position="12"/>
        <end position="33"/>
    </location>
</feature>
<feature type="region of interest" description="Disordered" evidence="5">
    <location>
        <begin position="85"/>
        <end position="178"/>
    </location>
</feature>
<feature type="region of interest" description="Disordered" evidence="5">
    <location>
        <begin position="60"/>
        <end position="79"/>
    </location>
</feature>
<dbReference type="GO" id="GO:0016020">
    <property type="term" value="C:membrane"/>
    <property type="evidence" value="ECO:0007669"/>
    <property type="project" value="UniProtKB-SubCell"/>
</dbReference>
<reference evidence="7 8" key="1">
    <citation type="submission" date="2019-03" db="EMBL/GenBank/DDBJ databases">
        <title>Porphyromonas levii Isolated from the Uterus of Dairy Cows.</title>
        <authorList>
            <person name="Francis A.M."/>
        </authorList>
    </citation>
    <scope>NUCLEOTIDE SEQUENCE [LARGE SCALE GENOMIC DNA]</scope>
    <source>
        <strain evidence="7 8">AF5678</strain>
    </source>
</reference>
<evidence type="ECO:0000313" key="8">
    <source>
        <dbReference type="Proteomes" id="UP000297225"/>
    </source>
</evidence>
<dbReference type="STRING" id="1122973.GCA_000379925_02070"/>
<dbReference type="InterPro" id="IPR006260">
    <property type="entry name" value="TonB/TolA_C"/>
</dbReference>
<keyword evidence="4 6" id="KW-0472">Membrane</keyword>
<evidence type="ECO:0000256" key="3">
    <source>
        <dbReference type="ARBA" id="ARBA00022989"/>
    </source>
</evidence>
<comment type="caution">
    <text evidence="7">The sequence shown here is derived from an EMBL/GenBank/DDBJ whole genome shotgun (WGS) entry which is preliminary data.</text>
</comment>
<comment type="subcellular location">
    <subcellularLocation>
        <location evidence="1">Membrane</location>
        <topology evidence="1">Single-pass membrane protein</topology>
    </subcellularLocation>
</comment>
<dbReference type="OrthoDB" id="9786892at2"/>
<evidence type="ECO:0000256" key="4">
    <source>
        <dbReference type="ARBA" id="ARBA00023136"/>
    </source>
</evidence>
<dbReference type="Proteomes" id="UP000297225">
    <property type="component" value="Unassembled WGS sequence"/>
</dbReference>
<protein>
    <submittedName>
        <fullName evidence="7">TonB family protein</fullName>
    </submittedName>
</protein>
<keyword evidence="3 6" id="KW-1133">Transmembrane helix</keyword>
<feature type="compositionally biased region" description="Basic and acidic residues" evidence="5">
    <location>
        <begin position="100"/>
        <end position="140"/>
    </location>
</feature>
<dbReference type="EMBL" id="SPNC01000039">
    <property type="protein sequence ID" value="TFH95753.1"/>
    <property type="molecule type" value="Genomic_DNA"/>
</dbReference>
<sequence>MLDKDNYKNRAIALVVTVVVHALALAGLLFIYLQSVVPEEQGGILVNIGDAELASGMFMPHQLDPDFVPQEPQPTPEPVVEERVLTQETPEAPPMTTPPDNKKEQKERQKAEQQRLERQRAEEQLRQKELAEQRRREQIKKNVSGAFGGTGKSGTGSDPMAAPGRAGSPDGNVQSGGVNAGVGGFGSFSLDGRSLGSGGLQRPSYNVQEEGDIVINITVNPQGQVIQALIGAGTTIGNQTLRNSALSAAKATRFNAIDGLNNQTGTITYRFRLK</sequence>
<evidence type="ECO:0000256" key="2">
    <source>
        <dbReference type="ARBA" id="ARBA00022692"/>
    </source>
</evidence>
<evidence type="ECO:0000256" key="6">
    <source>
        <dbReference type="SAM" id="Phobius"/>
    </source>
</evidence>
<evidence type="ECO:0000313" key="7">
    <source>
        <dbReference type="EMBL" id="TFH95753.1"/>
    </source>
</evidence>
<keyword evidence="8" id="KW-1185">Reference proteome</keyword>
<keyword evidence="2 6" id="KW-0812">Transmembrane</keyword>
<evidence type="ECO:0000256" key="5">
    <source>
        <dbReference type="SAM" id="MobiDB-lite"/>
    </source>
</evidence>